<reference evidence="1" key="1">
    <citation type="journal article" date="2020" name="bioRxiv">
        <title>Comparative genomics of Chlamydomonas.</title>
        <authorList>
            <person name="Craig R.J."/>
            <person name="Hasan A.R."/>
            <person name="Ness R.W."/>
            <person name="Keightley P.D."/>
        </authorList>
    </citation>
    <scope>NUCLEOTIDE SEQUENCE</scope>
    <source>
        <strain evidence="1">CCAP 11/70</strain>
    </source>
</reference>
<dbReference type="AlphaFoldDB" id="A0A835XTF1"/>
<gene>
    <name evidence="1" type="ORF">HYH03_012839</name>
</gene>
<dbReference type="OrthoDB" id="552437at2759"/>
<dbReference type="Proteomes" id="UP000612055">
    <property type="component" value="Unassembled WGS sequence"/>
</dbReference>
<comment type="caution">
    <text evidence="1">The sequence shown here is derived from an EMBL/GenBank/DDBJ whole genome shotgun (WGS) entry which is preliminary data.</text>
</comment>
<proteinExistence type="predicted"/>
<organism evidence="1 2">
    <name type="scientific">Edaphochlamys debaryana</name>
    <dbReference type="NCBI Taxonomy" id="47281"/>
    <lineage>
        <taxon>Eukaryota</taxon>
        <taxon>Viridiplantae</taxon>
        <taxon>Chlorophyta</taxon>
        <taxon>core chlorophytes</taxon>
        <taxon>Chlorophyceae</taxon>
        <taxon>CS clade</taxon>
        <taxon>Chlamydomonadales</taxon>
        <taxon>Chlamydomonadales incertae sedis</taxon>
        <taxon>Edaphochlamys</taxon>
    </lineage>
</organism>
<sequence>MTTNCTYYNSTHIYVVVNVGSCKPGSISWFCCRSGAPICSLDAASCPGGASGNKCDEATSVGYFIQIHDGPLNGNNTCRASEGKTCCGGGPTSCGGTGSVCDVTVSISGYDQ</sequence>
<name>A0A835XTF1_9CHLO</name>
<keyword evidence="2" id="KW-1185">Reference proteome</keyword>
<protein>
    <submittedName>
        <fullName evidence="1">Uncharacterized protein</fullName>
    </submittedName>
</protein>
<evidence type="ECO:0000313" key="2">
    <source>
        <dbReference type="Proteomes" id="UP000612055"/>
    </source>
</evidence>
<accession>A0A835XTF1</accession>
<evidence type="ECO:0000313" key="1">
    <source>
        <dbReference type="EMBL" id="KAG2488678.1"/>
    </source>
</evidence>
<dbReference type="EMBL" id="JAEHOE010000081">
    <property type="protein sequence ID" value="KAG2488678.1"/>
    <property type="molecule type" value="Genomic_DNA"/>
</dbReference>